<gene>
    <name evidence="1" type="ORF">RPERSI_LOCUS22093</name>
</gene>
<organism evidence="1 2">
    <name type="scientific">Racocetra persica</name>
    <dbReference type="NCBI Taxonomy" id="160502"/>
    <lineage>
        <taxon>Eukaryota</taxon>
        <taxon>Fungi</taxon>
        <taxon>Fungi incertae sedis</taxon>
        <taxon>Mucoromycota</taxon>
        <taxon>Glomeromycotina</taxon>
        <taxon>Glomeromycetes</taxon>
        <taxon>Diversisporales</taxon>
        <taxon>Gigasporaceae</taxon>
        <taxon>Racocetra</taxon>
    </lineage>
</organism>
<evidence type="ECO:0000313" key="2">
    <source>
        <dbReference type="Proteomes" id="UP000789920"/>
    </source>
</evidence>
<proteinExistence type="predicted"/>
<dbReference type="EMBL" id="CAJVQC010066113">
    <property type="protein sequence ID" value="CAG8806124.1"/>
    <property type="molecule type" value="Genomic_DNA"/>
</dbReference>
<feature type="non-terminal residue" evidence="1">
    <location>
        <position position="1"/>
    </location>
</feature>
<sequence length="114" mass="13262">QKMTARYSDQIDDEYLENSEVLQLQERLLSVSSSELLEQDRDLDRLSDAIGRQRELGILIGDELAYQVELLEDTEYAVDRTERALDKAKRNLTKISKKVKTNSKYVFFLFVSVL</sequence>
<dbReference type="Proteomes" id="UP000789920">
    <property type="component" value="Unassembled WGS sequence"/>
</dbReference>
<reference evidence="1" key="1">
    <citation type="submission" date="2021-06" db="EMBL/GenBank/DDBJ databases">
        <authorList>
            <person name="Kallberg Y."/>
            <person name="Tangrot J."/>
            <person name="Rosling A."/>
        </authorList>
    </citation>
    <scope>NUCLEOTIDE SEQUENCE</scope>
    <source>
        <strain evidence="1">MA461A</strain>
    </source>
</reference>
<evidence type="ECO:0000313" key="1">
    <source>
        <dbReference type="EMBL" id="CAG8806124.1"/>
    </source>
</evidence>
<protein>
    <submittedName>
        <fullName evidence="1">11981_t:CDS:1</fullName>
    </submittedName>
</protein>
<keyword evidence="2" id="KW-1185">Reference proteome</keyword>
<accession>A0ACA9RRP5</accession>
<comment type="caution">
    <text evidence="1">The sequence shown here is derived from an EMBL/GenBank/DDBJ whole genome shotgun (WGS) entry which is preliminary data.</text>
</comment>
<name>A0ACA9RRP5_9GLOM</name>